<evidence type="ECO:0000256" key="5">
    <source>
        <dbReference type="SAM" id="MobiDB-lite"/>
    </source>
</evidence>
<accession>A0A7S3QDT9</accession>
<evidence type="ECO:0008006" key="7">
    <source>
        <dbReference type="Google" id="ProtNLM"/>
    </source>
</evidence>
<keyword evidence="2" id="KW-0547">Nucleotide-binding</keyword>
<feature type="region of interest" description="Disordered" evidence="5">
    <location>
        <begin position="26"/>
        <end position="60"/>
    </location>
</feature>
<keyword evidence="1" id="KW-0808">Transferase</keyword>
<keyword evidence="3" id="KW-0418">Kinase</keyword>
<dbReference type="SUPFAM" id="SSF53067">
    <property type="entry name" value="Actin-like ATPase domain"/>
    <property type="match status" value="1"/>
</dbReference>
<proteinExistence type="predicted"/>
<dbReference type="InterPro" id="IPR043129">
    <property type="entry name" value="ATPase_NBD"/>
</dbReference>
<dbReference type="AlphaFoldDB" id="A0A7S3QDT9"/>
<dbReference type="PANTHER" id="PTHR21060">
    <property type="entry name" value="ACETATE KINASE"/>
    <property type="match status" value="1"/>
</dbReference>
<dbReference type="InterPro" id="IPR000890">
    <property type="entry name" value="Aliphatic_acid_kin_short-chain"/>
</dbReference>
<dbReference type="InterPro" id="IPR023865">
    <property type="entry name" value="Aliphatic_acid_kinase_CS"/>
</dbReference>
<sequence>MHSRVKTILIVNSGSSSVKASLLCPSSGTGEEADGGLGIHSDANRAADETTEQKERRKPSVLLSPTVRLLSAHAEMLGRPGSSLTVNICTSAISKITERMQMQMQQQHPDASSSSSILCRSEGLLLTPRAAAGEYDHPRKKIGGVPRPLGNTKKFTMKNMSHQWAIETIVKRMILMRGRPRIMQSLTAIGRRVVHGGDQFSADATIVTESVLKAIENISHLAPL</sequence>
<dbReference type="GO" id="GO:0006083">
    <property type="term" value="P:acetate metabolic process"/>
    <property type="evidence" value="ECO:0007669"/>
    <property type="project" value="TreeGrafter"/>
</dbReference>
<dbReference type="GO" id="GO:0008776">
    <property type="term" value="F:acetate kinase activity"/>
    <property type="evidence" value="ECO:0007669"/>
    <property type="project" value="TreeGrafter"/>
</dbReference>
<evidence type="ECO:0000313" key="6">
    <source>
        <dbReference type="EMBL" id="CAE0474216.1"/>
    </source>
</evidence>
<dbReference type="PROSITE" id="PS01075">
    <property type="entry name" value="ACETATE_KINASE_1"/>
    <property type="match status" value="1"/>
</dbReference>
<feature type="compositionally biased region" description="Basic and acidic residues" evidence="5">
    <location>
        <begin position="42"/>
        <end position="55"/>
    </location>
</feature>
<dbReference type="Pfam" id="PF00871">
    <property type="entry name" value="Acetate_kinase"/>
    <property type="match status" value="1"/>
</dbReference>
<evidence type="ECO:0000256" key="3">
    <source>
        <dbReference type="ARBA" id="ARBA00022777"/>
    </source>
</evidence>
<gene>
    <name evidence="6" type="ORF">CDEB00056_LOCUS19069</name>
</gene>
<dbReference type="EMBL" id="HBIO01024838">
    <property type="protein sequence ID" value="CAE0474216.1"/>
    <property type="molecule type" value="Transcribed_RNA"/>
</dbReference>
<dbReference type="Gene3D" id="3.30.420.40">
    <property type="match status" value="1"/>
</dbReference>
<name>A0A7S3QDT9_9STRA</name>
<protein>
    <recommendedName>
        <fullName evidence="7">Butyrate kinase</fullName>
    </recommendedName>
</protein>
<evidence type="ECO:0000256" key="4">
    <source>
        <dbReference type="ARBA" id="ARBA00022840"/>
    </source>
</evidence>
<reference evidence="6" key="1">
    <citation type="submission" date="2021-01" db="EMBL/GenBank/DDBJ databases">
        <authorList>
            <person name="Corre E."/>
            <person name="Pelletier E."/>
            <person name="Niang G."/>
            <person name="Scheremetjew M."/>
            <person name="Finn R."/>
            <person name="Kale V."/>
            <person name="Holt S."/>
            <person name="Cochrane G."/>
            <person name="Meng A."/>
            <person name="Brown T."/>
            <person name="Cohen L."/>
        </authorList>
    </citation>
    <scope>NUCLEOTIDE SEQUENCE</scope>
    <source>
        <strain evidence="6">MM31A-1</strain>
    </source>
</reference>
<dbReference type="PANTHER" id="PTHR21060:SF15">
    <property type="entry name" value="ACETATE KINASE-RELATED"/>
    <property type="match status" value="1"/>
</dbReference>
<evidence type="ECO:0000256" key="2">
    <source>
        <dbReference type="ARBA" id="ARBA00022741"/>
    </source>
</evidence>
<evidence type="ECO:0000256" key="1">
    <source>
        <dbReference type="ARBA" id="ARBA00022679"/>
    </source>
</evidence>
<keyword evidence="4" id="KW-0067">ATP-binding</keyword>
<dbReference type="GO" id="GO:0005524">
    <property type="term" value="F:ATP binding"/>
    <property type="evidence" value="ECO:0007669"/>
    <property type="project" value="UniProtKB-KW"/>
</dbReference>
<organism evidence="6">
    <name type="scientific">Chaetoceros debilis</name>
    <dbReference type="NCBI Taxonomy" id="122233"/>
    <lineage>
        <taxon>Eukaryota</taxon>
        <taxon>Sar</taxon>
        <taxon>Stramenopiles</taxon>
        <taxon>Ochrophyta</taxon>
        <taxon>Bacillariophyta</taxon>
        <taxon>Coscinodiscophyceae</taxon>
        <taxon>Chaetocerotophycidae</taxon>
        <taxon>Chaetocerotales</taxon>
        <taxon>Chaetocerotaceae</taxon>
        <taxon>Chaetoceros</taxon>
    </lineage>
</organism>